<dbReference type="eggNOG" id="ENOG502SWH8">
    <property type="taxonomic scope" value="Eukaryota"/>
</dbReference>
<dbReference type="OrthoDB" id="3184377at2759"/>
<evidence type="ECO:0000313" key="3">
    <source>
        <dbReference type="EMBL" id="ETW80853.1"/>
    </source>
</evidence>
<feature type="compositionally biased region" description="Low complexity" evidence="1">
    <location>
        <begin position="168"/>
        <end position="178"/>
    </location>
</feature>
<dbReference type="HOGENOM" id="CLU_1510811_0_0_1"/>
<dbReference type="InParanoid" id="W4K4V8"/>
<dbReference type="KEGG" id="hir:HETIRDRAFT_101940"/>
<evidence type="ECO:0000256" key="1">
    <source>
        <dbReference type="SAM" id="MobiDB-lite"/>
    </source>
</evidence>
<dbReference type="EMBL" id="KI925459">
    <property type="protein sequence ID" value="ETW80853.1"/>
    <property type="molecule type" value="Genomic_DNA"/>
</dbReference>
<keyword evidence="2" id="KW-0812">Transmembrane</keyword>
<organism evidence="3 4">
    <name type="scientific">Heterobasidion irregulare (strain TC 32-1)</name>
    <dbReference type="NCBI Taxonomy" id="747525"/>
    <lineage>
        <taxon>Eukaryota</taxon>
        <taxon>Fungi</taxon>
        <taxon>Dikarya</taxon>
        <taxon>Basidiomycota</taxon>
        <taxon>Agaricomycotina</taxon>
        <taxon>Agaricomycetes</taxon>
        <taxon>Russulales</taxon>
        <taxon>Bondarzewiaceae</taxon>
        <taxon>Heterobasidion</taxon>
        <taxon>Heterobasidion annosum species complex</taxon>
    </lineage>
</organism>
<keyword evidence="2" id="KW-1133">Transmembrane helix</keyword>
<protein>
    <submittedName>
        <fullName evidence="3">Uncharacterized protein</fullName>
    </submittedName>
</protein>
<evidence type="ECO:0000313" key="4">
    <source>
        <dbReference type="Proteomes" id="UP000030671"/>
    </source>
</evidence>
<dbReference type="Proteomes" id="UP000030671">
    <property type="component" value="Unassembled WGS sequence"/>
</dbReference>
<accession>W4K4V8</accession>
<feature type="region of interest" description="Disordered" evidence="1">
    <location>
        <begin position="76"/>
        <end position="98"/>
    </location>
</feature>
<proteinExistence type="predicted"/>
<dbReference type="GeneID" id="20665811"/>
<evidence type="ECO:0000256" key="2">
    <source>
        <dbReference type="SAM" id="Phobius"/>
    </source>
</evidence>
<reference evidence="3 4" key="1">
    <citation type="journal article" date="2012" name="New Phytol.">
        <title>Insight into trade-off between wood decay and parasitism from the genome of a fungal forest pathogen.</title>
        <authorList>
            <person name="Olson A."/>
            <person name="Aerts A."/>
            <person name="Asiegbu F."/>
            <person name="Belbahri L."/>
            <person name="Bouzid O."/>
            <person name="Broberg A."/>
            <person name="Canback B."/>
            <person name="Coutinho P.M."/>
            <person name="Cullen D."/>
            <person name="Dalman K."/>
            <person name="Deflorio G."/>
            <person name="van Diepen L.T."/>
            <person name="Dunand C."/>
            <person name="Duplessis S."/>
            <person name="Durling M."/>
            <person name="Gonthier P."/>
            <person name="Grimwood J."/>
            <person name="Fossdal C.G."/>
            <person name="Hansson D."/>
            <person name="Henrissat B."/>
            <person name="Hietala A."/>
            <person name="Himmelstrand K."/>
            <person name="Hoffmeister D."/>
            <person name="Hogberg N."/>
            <person name="James T.Y."/>
            <person name="Karlsson M."/>
            <person name="Kohler A."/>
            <person name="Kues U."/>
            <person name="Lee Y.H."/>
            <person name="Lin Y.C."/>
            <person name="Lind M."/>
            <person name="Lindquist E."/>
            <person name="Lombard V."/>
            <person name="Lucas S."/>
            <person name="Lunden K."/>
            <person name="Morin E."/>
            <person name="Murat C."/>
            <person name="Park J."/>
            <person name="Raffaello T."/>
            <person name="Rouze P."/>
            <person name="Salamov A."/>
            <person name="Schmutz J."/>
            <person name="Solheim H."/>
            <person name="Stahlberg J."/>
            <person name="Velez H."/>
            <person name="de Vries R.P."/>
            <person name="Wiebenga A."/>
            <person name="Woodward S."/>
            <person name="Yakovlev I."/>
            <person name="Garbelotto M."/>
            <person name="Martin F."/>
            <person name="Grigoriev I.V."/>
            <person name="Stenlid J."/>
        </authorList>
    </citation>
    <scope>NUCLEOTIDE SEQUENCE [LARGE SCALE GENOMIC DNA]</scope>
    <source>
        <strain evidence="3 4">TC 32-1</strain>
    </source>
</reference>
<dbReference type="AlphaFoldDB" id="W4K4V8"/>
<feature type="transmembrane region" description="Helical" evidence="2">
    <location>
        <begin position="38"/>
        <end position="60"/>
    </location>
</feature>
<name>W4K4V8_HETIT</name>
<feature type="region of interest" description="Disordered" evidence="1">
    <location>
        <begin position="125"/>
        <end position="178"/>
    </location>
</feature>
<keyword evidence="2" id="KW-0472">Membrane</keyword>
<keyword evidence="4" id="KW-1185">Reference proteome</keyword>
<sequence>MTDPQTSPSSATAPTHPLLAVNPSESASLKGHKAKTPIIAGVTTAGCLLLAWLVLLFLWLRKRCRRRRRIRAGLAPVPTRDDDDEDDERAPVRPKSTYIIPPDPAVLAGLRRPGEVVVGEPTVNGHRHGHGHGHGHDARPQAEGDGVAIDEGAIAGEEKHTGSRHSARGAFRAFASST</sequence>
<gene>
    <name evidence="3" type="ORF">HETIRDRAFT_101940</name>
</gene>
<dbReference type="RefSeq" id="XP_009547552.1">
    <property type="nucleotide sequence ID" value="XM_009549257.1"/>
</dbReference>